<comment type="caution">
    <text evidence="2">The sequence shown here is derived from an EMBL/GenBank/DDBJ whole genome shotgun (WGS) entry which is preliminary data.</text>
</comment>
<dbReference type="Pfam" id="PF10255">
    <property type="entry name" value="Paf67"/>
    <property type="match status" value="1"/>
</dbReference>
<dbReference type="GO" id="GO:0005852">
    <property type="term" value="C:eukaryotic translation initiation factor 3 complex"/>
    <property type="evidence" value="ECO:0007669"/>
    <property type="project" value="InterPro"/>
</dbReference>
<keyword evidence="3" id="KW-1185">Reference proteome</keyword>
<dbReference type="Proteomes" id="UP001149090">
    <property type="component" value="Unassembled WGS sequence"/>
</dbReference>
<keyword evidence="1" id="KW-0175">Coiled coil</keyword>
<name>A0A9Q0LUJ0_ANAIG</name>
<dbReference type="GO" id="GO:0003743">
    <property type="term" value="F:translation initiation factor activity"/>
    <property type="evidence" value="ECO:0007669"/>
    <property type="project" value="UniProtKB-KW"/>
</dbReference>
<organism evidence="2 3">
    <name type="scientific">Anaeramoeba ignava</name>
    <name type="common">Anaerobic marine amoeba</name>
    <dbReference type="NCBI Taxonomy" id="1746090"/>
    <lineage>
        <taxon>Eukaryota</taxon>
        <taxon>Metamonada</taxon>
        <taxon>Anaeramoebidae</taxon>
        <taxon>Anaeramoeba</taxon>
    </lineage>
</organism>
<feature type="coiled-coil region" evidence="1">
    <location>
        <begin position="97"/>
        <end position="129"/>
    </location>
</feature>
<evidence type="ECO:0000313" key="2">
    <source>
        <dbReference type="EMBL" id="KAJ5078165.1"/>
    </source>
</evidence>
<gene>
    <name evidence="2" type="ORF">M0811_05423</name>
</gene>
<sequence>MELNILHQFLSYFSRVKQNDLLEFQQEAIMKKVDQMYSLLAICWKQLNISLSSTILKNFKNMIKRKLSNQIELFKNKMRPHLEALKLKRNLEIILEINLYKNKNEKNEKNEEEEEINKLDQGIQFLIEKQTVKIEEIKNQKKIGAYFIYQISNLSDLKLNKI</sequence>
<evidence type="ECO:0000256" key="1">
    <source>
        <dbReference type="SAM" id="Coils"/>
    </source>
</evidence>
<accession>A0A9Q0LUJ0</accession>
<reference evidence="2" key="1">
    <citation type="submission" date="2022-10" db="EMBL/GenBank/DDBJ databases">
        <title>Novel sulphate-reducing endosymbionts in the free-living metamonad Anaeramoeba.</title>
        <authorList>
            <person name="Jerlstrom-Hultqvist J."/>
            <person name="Cepicka I."/>
            <person name="Gallot-Lavallee L."/>
            <person name="Salas-Leiva D."/>
            <person name="Curtis B.A."/>
            <person name="Zahonova K."/>
            <person name="Pipaliya S."/>
            <person name="Dacks J."/>
            <person name="Roger A.J."/>
        </authorList>
    </citation>
    <scope>NUCLEOTIDE SEQUENCE</scope>
    <source>
        <strain evidence="2">BMAN</strain>
    </source>
</reference>
<proteinExistence type="predicted"/>
<dbReference type="AlphaFoldDB" id="A0A9Q0LUJ0"/>
<dbReference type="EMBL" id="JAPDFW010000055">
    <property type="protein sequence ID" value="KAJ5078165.1"/>
    <property type="molecule type" value="Genomic_DNA"/>
</dbReference>
<evidence type="ECO:0000313" key="3">
    <source>
        <dbReference type="Proteomes" id="UP001149090"/>
    </source>
</evidence>
<protein>
    <submittedName>
        <fullName evidence="2">Eukaryotic translation initiation factor 3</fullName>
    </submittedName>
</protein>
<keyword evidence="2" id="KW-0648">Protein biosynthesis</keyword>
<dbReference type="InterPro" id="IPR019382">
    <property type="entry name" value="eIF3l"/>
</dbReference>
<keyword evidence="2" id="KW-0396">Initiation factor</keyword>